<organism evidence="2 3">
    <name type="scientific">Terribacillus saccharophilus</name>
    <dbReference type="NCBI Taxonomy" id="361277"/>
    <lineage>
        <taxon>Bacteria</taxon>
        <taxon>Bacillati</taxon>
        <taxon>Bacillota</taxon>
        <taxon>Bacilli</taxon>
        <taxon>Bacillales</taxon>
        <taxon>Bacillaceae</taxon>
        <taxon>Terribacillus</taxon>
    </lineage>
</organism>
<keyword evidence="1" id="KW-0812">Transmembrane</keyword>
<accession>A0A268AC12</accession>
<proteinExistence type="predicted"/>
<keyword evidence="1" id="KW-1133">Transmembrane helix</keyword>
<sequence length="61" mass="6742">MYRSGLQRWGVGLILFASSLLLLGTVTQTPILFIVGFLVQVVSLVLLTMHTGDKHSEGRDR</sequence>
<keyword evidence="1" id="KW-0472">Membrane</keyword>
<dbReference type="RefSeq" id="WP_095226647.1">
    <property type="nucleotide sequence ID" value="NZ_NPBD01000005.1"/>
</dbReference>
<evidence type="ECO:0000313" key="2">
    <source>
        <dbReference type="EMBL" id="PAD21666.1"/>
    </source>
</evidence>
<dbReference type="AlphaFoldDB" id="A0A268AC12"/>
<feature type="transmembrane region" description="Helical" evidence="1">
    <location>
        <begin position="31"/>
        <end position="49"/>
    </location>
</feature>
<protein>
    <submittedName>
        <fullName evidence="2">Uncharacterized protein</fullName>
    </submittedName>
</protein>
<dbReference type="EMBL" id="NPBV01000008">
    <property type="protein sequence ID" value="PAD21666.1"/>
    <property type="molecule type" value="Genomic_DNA"/>
</dbReference>
<reference evidence="2 3" key="1">
    <citation type="submission" date="2017-07" db="EMBL/GenBank/DDBJ databases">
        <title>Isolation and whole genome analysis of endospore-forming bacteria from heroin.</title>
        <authorList>
            <person name="Kalinowski J."/>
            <person name="Ahrens B."/>
            <person name="Al-Dilaimi A."/>
            <person name="Winkler A."/>
            <person name="Wibberg D."/>
            <person name="Schleenbecker U."/>
            <person name="Ruckert C."/>
            <person name="Wolfel R."/>
            <person name="Grass G."/>
        </authorList>
    </citation>
    <scope>NUCLEOTIDE SEQUENCE [LARGE SCALE GENOMIC DNA]</scope>
    <source>
        <strain evidence="2 3">7528</strain>
    </source>
</reference>
<name>A0A268AC12_9BACI</name>
<dbReference type="Proteomes" id="UP000216013">
    <property type="component" value="Unassembled WGS sequence"/>
</dbReference>
<gene>
    <name evidence="2" type="ORF">CHH64_07520</name>
</gene>
<evidence type="ECO:0000313" key="3">
    <source>
        <dbReference type="Proteomes" id="UP000216013"/>
    </source>
</evidence>
<evidence type="ECO:0000256" key="1">
    <source>
        <dbReference type="SAM" id="Phobius"/>
    </source>
</evidence>
<feature type="transmembrane region" description="Helical" evidence="1">
    <location>
        <begin position="9"/>
        <end position="25"/>
    </location>
</feature>
<comment type="caution">
    <text evidence="2">The sequence shown here is derived from an EMBL/GenBank/DDBJ whole genome shotgun (WGS) entry which is preliminary data.</text>
</comment>